<dbReference type="EMBL" id="JH668230">
    <property type="protein sequence ID" value="EIM21809.1"/>
    <property type="molecule type" value="Genomic_DNA"/>
</dbReference>
<dbReference type="Proteomes" id="UP000005242">
    <property type="component" value="Unassembled WGS sequence"/>
</dbReference>
<keyword evidence="2" id="KW-1185">Reference proteome</keyword>
<reference evidence="1 2" key="1">
    <citation type="journal article" date="2012" name="Fungal Genet. Biol.">
        <title>The genome of the xerotolerant mold Wallemia sebi reveals adaptations to osmotic stress and suggests cryptic sexual reproduction.</title>
        <authorList>
            <person name="Padamsee M."/>
            <person name="Kumar T.K.A."/>
            <person name="Riley R."/>
            <person name="Binder M."/>
            <person name="Boyd A."/>
            <person name="Calvo A.M."/>
            <person name="Furukawa K."/>
            <person name="Hesse C."/>
            <person name="Hohmann S."/>
            <person name="James T.Y."/>
            <person name="LaButti K."/>
            <person name="Lapidus A."/>
            <person name="Lindquist E."/>
            <person name="Lucas S."/>
            <person name="Miller K."/>
            <person name="Shantappa S."/>
            <person name="Grigoriev I.V."/>
            <person name="Hibbett D.S."/>
            <person name="McLaughlin D.J."/>
            <person name="Spatafora J.W."/>
            <person name="Aime M.C."/>
        </authorList>
    </citation>
    <scope>NUCLEOTIDE SEQUENCE [LARGE SCALE GENOMIC DNA]</scope>
    <source>
        <strain evidence="2">ATCC MYA-4683 / CBS 633.66</strain>
    </source>
</reference>
<protein>
    <submittedName>
        <fullName evidence="1">Uncharacterized protein</fullName>
    </submittedName>
</protein>
<dbReference type="AlphaFoldDB" id="I4YCW7"/>
<evidence type="ECO:0000313" key="1">
    <source>
        <dbReference type="EMBL" id="EIM21809.1"/>
    </source>
</evidence>
<dbReference type="HOGENOM" id="CLU_2575676_0_0_1"/>
<gene>
    <name evidence="1" type="ORF">WALSEDRAFT_60257</name>
</gene>
<dbReference type="InParanoid" id="I4YCW7"/>
<proteinExistence type="predicted"/>
<accession>I4YCW7</accession>
<name>I4YCW7_WALMC</name>
<evidence type="ECO:0000313" key="2">
    <source>
        <dbReference type="Proteomes" id="UP000005242"/>
    </source>
</evidence>
<dbReference type="KEGG" id="wse:WALSEDRAFT_60257"/>
<dbReference type="GeneID" id="18473842"/>
<organism evidence="1 2">
    <name type="scientific">Wallemia mellicola (strain ATCC MYA-4683 / CBS 633.66)</name>
    <name type="common">Wallemia sebi (CBS 633.66)</name>
    <dbReference type="NCBI Taxonomy" id="671144"/>
    <lineage>
        <taxon>Eukaryota</taxon>
        <taxon>Fungi</taxon>
        <taxon>Dikarya</taxon>
        <taxon>Basidiomycota</taxon>
        <taxon>Wallemiomycotina</taxon>
        <taxon>Wallemiomycetes</taxon>
        <taxon>Wallemiales</taxon>
        <taxon>Wallemiaceae</taxon>
        <taxon>Wallemia</taxon>
    </lineage>
</organism>
<sequence length="81" mass="9400">MLRQSRLCSAMSPARALIHKEDWTSNSRLQMIVDGQQAQEKMTKAVGREPWFMTNNTYKLPDEGLYVVPITDRLDLETEEE</sequence>
<dbReference type="RefSeq" id="XP_006958113.1">
    <property type="nucleotide sequence ID" value="XM_006958051.1"/>
</dbReference>